<name>A0A6M0RQ32_9CYAN</name>
<accession>A0A6M0RQ32</accession>
<evidence type="ECO:0000313" key="1">
    <source>
        <dbReference type="EMBL" id="NEZ57801.1"/>
    </source>
</evidence>
<comment type="caution">
    <text evidence="1">The sequence shown here is derived from an EMBL/GenBank/DDBJ whole genome shotgun (WGS) entry which is preliminary data.</text>
</comment>
<evidence type="ECO:0000313" key="2">
    <source>
        <dbReference type="Proteomes" id="UP000481033"/>
    </source>
</evidence>
<dbReference type="Proteomes" id="UP000481033">
    <property type="component" value="Unassembled WGS sequence"/>
</dbReference>
<gene>
    <name evidence="1" type="ORF">DXZ20_19555</name>
</gene>
<protein>
    <submittedName>
        <fullName evidence="1">Uncharacterized protein</fullName>
    </submittedName>
</protein>
<dbReference type="RefSeq" id="WP_163699952.1">
    <property type="nucleotide sequence ID" value="NZ_QXHD01000004.1"/>
</dbReference>
<sequence>MPLPDNFSPVEHLQDTIRRTFRTEIREWFRDIDLDGDLDINTPRSSLALACEHRDDDSFNMTIGRIVLFETLRGRFAEQLLSGGSDGIGVSRYKTNVHRRLRPQIVLRFAEDISDVEASYAPVYGRISFRLMSHDPTTITEPIALTYANRIKTNFATGGGFVWKKGKELCSYSDWEKGYQLQLLCRSEAEGRRVVEQVLDIQQDTPQWAYFNHEVNAEPATAYPTVPEMDRVYGKNRRLARVRPIADVRFQWAKLFVHGMQTPIILVDRSGILLNSLAN</sequence>
<keyword evidence="2" id="KW-1185">Reference proteome</keyword>
<proteinExistence type="predicted"/>
<dbReference type="AlphaFoldDB" id="A0A6M0RQ32"/>
<dbReference type="EMBL" id="QXHD01000004">
    <property type="protein sequence ID" value="NEZ57801.1"/>
    <property type="molecule type" value="Genomic_DNA"/>
</dbReference>
<organism evidence="1 2">
    <name type="scientific">Adonisia turfae CCMR0081</name>
    <dbReference type="NCBI Taxonomy" id="2292702"/>
    <lineage>
        <taxon>Bacteria</taxon>
        <taxon>Bacillati</taxon>
        <taxon>Cyanobacteriota</taxon>
        <taxon>Adonisia</taxon>
        <taxon>Adonisia turfae</taxon>
    </lineage>
</organism>
<reference evidence="1 2" key="1">
    <citation type="journal article" date="2020" name="Microb. Ecol.">
        <title>Ecogenomics of the Marine Benthic Filamentous Cyanobacterium Adonisia.</title>
        <authorList>
            <person name="Walter J.M."/>
            <person name="Coutinho F.H."/>
            <person name="Leomil L."/>
            <person name="Hargreaves P.I."/>
            <person name="Campeao M.E."/>
            <person name="Vieira V.V."/>
            <person name="Silva B.S."/>
            <person name="Fistarol G.O."/>
            <person name="Salomon P.S."/>
            <person name="Sawabe T."/>
            <person name="Mino S."/>
            <person name="Hosokawa M."/>
            <person name="Miyashita H."/>
            <person name="Maruyama F."/>
            <person name="van Verk M.C."/>
            <person name="Dutilh B.E."/>
            <person name="Thompson C.C."/>
            <person name="Thompson F.L."/>
        </authorList>
    </citation>
    <scope>NUCLEOTIDE SEQUENCE [LARGE SCALE GENOMIC DNA]</scope>
    <source>
        <strain evidence="1 2">CCMR0081</strain>
    </source>
</reference>